<dbReference type="Proteomes" id="UP000821853">
    <property type="component" value="Chromosome 5"/>
</dbReference>
<comment type="caution">
    <text evidence="2">The sequence shown here is derived from an EMBL/GenBank/DDBJ whole genome shotgun (WGS) entry which is preliminary data.</text>
</comment>
<dbReference type="SUPFAM" id="SSF56219">
    <property type="entry name" value="DNase I-like"/>
    <property type="match status" value="1"/>
</dbReference>
<dbReference type="AlphaFoldDB" id="A0A9J6GIR3"/>
<accession>A0A9J6GIR3</accession>
<dbReference type="InterPro" id="IPR005135">
    <property type="entry name" value="Endo/exonuclease/phosphatase"/>
</dbReference>
<dbReference type="OrthoDB" id="7762009at2759"/>
<gene>
    <name evidence="2" type="ORF">HPB48_017121</name>
</gene>
<dbReference type="GO" id="GO:0003824">
    <property type="term" value="F:catalytic activity"/>
    <property type="evidence" value="ECO:0007669"/>
    <property type="project" value="InterPro"/>
</dbReference>
<evidence type="ECO:0000259" key="1">
    <source>
        <dbReference type="Pfam" id="PF03372"/>
    </source>
</evidence>
<keyword evidence="3" id="KW-1185">Reference proteome</keyword>
<reference evidence="2 3" key="1">
    <citation type="journal article" date="2020" name="Cell">
        <title>Large-Scale Comparative Analyses of Tick Genomes Elucidate Their Genetic Diversity and Vector Capacities.</title>
        <authorList>
            <consortium name="Tick Genome and Microbiome Consortium (TIGMIC)"/>
            <person name="Jia N."/>
            <person name="Wang J."/>
            <person name="Shi W."/>
            <person name="Du L."/>
            <person name="Sun Y."/>
            <person name="Zhan W."/>
            <person name="Jiang J.F."/>
            <person name="Wang Q."/>
            <person name="Zhang B."/>
            <person name="Ji P."/>
            <person name="Bell-Sakyi L."/>
            <person name="Cui X.M."/>
            <person name="Yuan T.T."/>
            <person name="Jiang B.G."/>
            <person name="Yang W.F."/>
            <person name="Lam T.T."/>
            <person name="Chang Q.C."/>
            <person name="Ding S.J."/>
            <person name="Wang X.J."/>
            <person name="Zhu J.G."/>
            <person name="Ruan X.D."/>
            <person name="Zhao L."/>
            <person name="Wei J.T."/>
            <person name="Ye R.Z."/>
            <person name="Que T.C."/>
            <person name="Du C.H."/>
            <person name="Zhou Y.H."/>
            <person name="Cheng J.X."/>
            <person name="Dai P.F."/>
            <person name="Guo W.B."/>
            <person name="Han X.H."/>
            <person name="Huang E.J."/>
            <person name="Li L.F."/>
            <person name="Wei W."/>
            <person name="Gao Y.C."/>
            <person name="Liu J.Z."/>
            <person name="Shao H.Z."/>
            <person name="Wang X."/>
            <person name="Wang C.C."/>
            <person name="Yang T.C."/>
            <person name="Huo Q.B."/>
            <person name="Li W."/>
            <person name="Chen H.Y."/>
            <person name="Chen S.E."/>
            <person name="Zhou L.G."/>
            <person name="Ni X.B."/>
            <person name="Tian J.H."/>
            <person name="Sheng Y."/>
            <person name="Liu T."/>
            <person name="Pan Y.S."/>
            <person name="Xia L.Y."/>
            <person name="Li J."/>
            <person name="Zhao F."/>
            <person name="Cao W.C."/>
        </authorList>
    </citation>
    <scope>NUCLEOTIDE SEQUENCE [LARGE SCALE GENOMIC DNA]</scope>
    <source>
        <strain evidence="2">HaeL-2018</strain>
    </source>
</reference>
<dbReference type="Pfam" id="PF03372">
    <property type="entry name" value="Exo_endo_phos"/>
    <property type="match status" value="1"/>
</dbReference>
<name>A0A9J6GIR3_HAELO</name>
<organism evidence="2 3">
    <name type="scientific">Haemaphysalis longicornis</name>
    <name type="common">Bush tick</name>
    <dbReference type="NCBI Taxonomy" id="44386"/>
    <lineage>
        <taxon>Eukaryota</taxon>
        <taxon>Metazoa</taxon>
        <taxon>Ecdysozoa</taxon>
        <taxon>Arthropoda</taxon>
        <taxon>Chelicerata</taxon>
        <taxon>Arachnida</taxon>
        <taxon>Acari</taxon>
        <taxon>Parasitiformes</taxon>
        <taxon>Ixodida</taxon>
        <taxon>Ixodoidea</taxon>
        <taxon>Ixodidae</taxon>
        <taxon>Haemaphysalinae</taxon>
        <taxon>Haemaphysalis</taxon>
    </lineage>
</organism>
<feature type="domain" description="Endonuclease/exonuclease/phosphatase" evidence="1">
    <location>
        <begin position="22"/>
        <end position="124"/>
    </location>
</feature>
<sequence>MCTRQPITLRRIISFAHLAPFLLYDQPLILVGDFNCVLDLDRDSRGEGRRRTVKHAEELRRIILEYDLTDAWCALRGDQNGPTRYGRRSSSRLDRISVFRAVQAQLSQSQVYDLEVEAGHVSDHRPVTVMLSFEGCPGERTSSWRVDVSILQDDQALREVQEAVTGSLEQPQACEAWDGVKAKWKEACIHAGRRKKEREAVEINECAWRMRIVGAGGSKTPLMQT</sequence>
<dbReference type="Gene3D" id="3.60.10.10">
    <property type="entry name" value="Endonuclease/exonuclease/phosphatase"/>
    <property type="match status" value="1"/>
</dbReference>
<protein>
    <recommendedName>
        <fullName evidence="1">Endonuclease/exonuclease/phosphatase domain-containing protein</fullName>
    </recommendedName>
</protein>
<dbReference type="EMBL" id="JABSTR010000007">
    <property type="protein sequence ID" value="KAH9375163.1"/>
    <property type="molecule type" value="Genomic_DNA"/>
</dbReference>
<evidence type="ECO:0000313" key="2">
    <source>
        <dbReference type="EMBL" id="KAH9375163.1"/>
    </source>
</evidence>
<dbReference type="InterPro" id="IPR036691">
    <property type="entry name" value="Endo/exonu/phosph_ase_sf"/>
</dbReference>
<proteinExistence type="predicted"/>
<evidence type="ECO:0000313" key="3">
    <source>
        <dbReference type="Proteomes" id="UP000821853"/>
    </source>
</evidence>
<dbReference type="VEuPathDB" id="VectorBase:HLOH_046177"/>